<dbReference type="EMBL" id="BPVZ01000092">
    <property type="protein sequence ID" value="GKV31607.1"/>
    <property type="molecule type" value="Genomic_DNA"/>
</dbReference>
<name>A0AAV5L3A5_9ROSI</name>
<evidence type="ECO:0000313" key="2">
    <source>
        <dbReference type="Proteomes" id="UP001054252"/>
    </source>
</evidence>
<accession>A0AAV5L3A5</accession>
<evidence type="ECO:0000313" key="1">
    <source>
        <dbReference type="EMBL" id="GKV31607.1"/>
    </source>
</evidence>
<protein>
    <submittedName>
        <fullName evidence="1">Uncharacterized protein</fullName>
    </submittedName>
</protein>
<dbReference type="Proteomes" id="UP001054252">
    <property type="component" value="Unassembled WGS sequence"/>
</dbReference>
<reference evidence="1 2" key="1">
    <citation type="journal article" date="2021" name="Commun. Biol.">
        <title>The genome of Shorea leprosula (Dipterocarpaceae) highlights the ecological relevance of drought in aseasonal tropical rainforests.</title>
        <authorList>
            <person name="Ng K.K.S."/>
            <person name="Kobayashi M.J."/>
            <person name="Fawcett J.A."/>
            <person name="Hatakeyama M."/>
            <person name="Paape T."/>
            <person name="Ng C.H."/>
            <person name="Ang C.C."/>
            <person name="Tnah L.H."/>
            <person name="Lee C.T."/>
            <person name="Nishiyama T."/>
            <person name="Sese J."/>
            <person name="O'Brien M.J."/>
            <person name="Copetti D."/>
            <person name="Mohd Noor M.I."/>
            <person name="Ong R.C."/>
            <person name="Putra M."/>
            <person name="Sireger I.Z."/>
            <person name="Indrioko S."/>
            <person name="Kosugi Y."/>
            <person name="Izuno A."/>
            <person name="Isagi Y."/>
            <person name="Lee S.L."/>
            <person name="Shimizu K.K."/>
        </authorList>
    </citation>
    <scope>NUCLEOTIDE SEQUENCE [LARGE SCALE GENOMIC DNA]</scope>
    <source>
        <strain evidence="1">214</strain>
    </source>
</reference>
<dbReference type="AlphaFoldDB" id="A0AAV5L3A5"/>
<keyword evidence="2" id="KW-1185">Reference proteome</keyword>
<comment type="caution">
    <text evidence="1">The sequence shown here is derived from an EMBL/GenBank/DDBJ whole genome shotgun (WGS) entry which is preliminary data.</text>
</comment>
<gene>
    <name evidence="1" type="ORF">SLEP1_g40284</name>
</gene>
<sequence length="181" mass="20752">MKMIKVLKKKLNFWSRKKRKRKSLEPSFNYDYHPIPILPPYCSHYHCCSSSTLLPQPQPSAPPLPSWLEADKEHTTQEAIFPLEVQPFLGPSYSNQPDEQIVSETTPIYSAFSSNVSSTTHSYQLQYTVSNPPVYGVPVAVLEETRKRERFFGRVVELVGCFCPCLRIREEALLKTSSRLS</sequence>
<proteinExistence type="predicted"/>
<organism evidence="1 2">
    <name type="scientific">Rubroshorea leprosula</name>
    <dbReference type="NCBI Taxonomy" id="152421"/>
    <lineage>
        <taxon>Eukaryota</taxon>
        <taxon>Viridiplantae</taxon>
        <taxon>Streptophyta</taxon>
        <taxon>Embryophyta</taxon>
        <taxon>Tracheophyta</taxon>
        <taxon>Spermatophyta</taxon>
        <taxon>Magnoliopsida</taxon>
        <taxon>eudicotyledons</taxon>
        <taxon>Gunneridae</taxon>
        <taxon>Pentapetalae</taxon>
        <taxon>rosids</taxon>
        <taxon>malvids</taxon>
        <taxon>Malvales</taxon>
        <taxon>Dipterocarpaceae</taxon>
        <taxon>Rubroshorea</taxon>
    </lineage>
</organism>